<reference evidence="1 2" key="1">
    <citation type="submission" date="2018-11" db="EMBL/GenBank/DDBJ databases">
        <authorList>
            <consortium name="Pathogen Informatics"/>
        </authorList>
    </citation>
    <scope>NUCLEOTIDE SEQUENCE [LARGE SCALE GENOMIC DNA]</scope>
</reference>
<gene>
    <name evidence="1" type="ORF">HPBE_LOCUS25661</name>
</gene>
<dbReference type="Proteomes" id="UP000050761">
    <property type="component" value="Unassembled WGS sequence"/>
</dbReference>
<accession>A0A3P8E8Y9</accession>
<dbReference type="EMBL" id="UZAH01038327">
    <property type="protein sequence ID" value="VDP52891.1"/>
    <property type="molecule type" value="Genomic_DNA"/>
</dbReference>
<accession>A0A183GSJ2</accession>
<dbReference type="WBParaSite" id="HPBE_0002566201-mRNA-1">
    <property type="protein sequence ID" value="HPBE_0002566201-mRNA-1"/>
    <property type="gene ID" value="HPBE_0002566201"/>
</dbReference>
<sequence>MFIVEQFLELFGLSDDVRPPPQRCRLANSSFAVAILKNGDSTLLESFDVPPLASRSCFPDMKSNTYAENQNPGGACEFSISILVPTSAAAPFEDVQLSLSESDFLEFLLVRQCPSFLKVLFWHCTAVLIVWLSVKSLASANVSSNNANTLLVYFLAKLGSK</sequence>
<proteinExistence type="predicted"/>
<evidence type="ECO:0000313" key="3">
    <source>
        <dbReference type="WBParaSite" id="HPBE_0002566201-mRNA-1"/>
    </source>
</evidence>
<keyword evidence="2" id="KW-1185">Reference proteome</keyword>
<organism evidence="2 3">
    <name type="scientific">Heligmosomoides polygyrus</name>
    <name type="common">Parasitic roundworm</name>
    <dbReference type="NCBI Taxonomy" id="6339"/>
    <lineage>
        <taxon>Eukaryota</taxon>
        <taxon>Metazoa</taxon>
        <taxon>Ecdysozoa</taxon>
        <taxon>Nematoda</taxon>
        <taxon>Chromadorea</taxon>
        <taxon>Rhabditida</taxon>
        <taxon>Rhabditina</taxon>
        <taxon>Rhabditomorpha</taxon>
        <taxon>Strongyloidea</taxon>
        <taxon>Heligmosomidae</taxon>
        <taxon>Heligmosomoides</taxon>
    </lineage>
</organism>
<name>A0A183GSJ2_HELPZ</name>
<evidence type="ECO:0000313" key="2">
    <source>
        <dbReference type="Proteomes" id="UP000050761"/>
    </source>
</evidence>
<protein>
    <submittedName>
        <fullName evidence="3">PUB domain-containing protein</fullName>
    </submittedName>
</protein>
<evidence type="ECO:0000313" key="1">
    <source>
        <dbReference type="EMBL" id="VDP52891.1"/>
    </source>
</evidence>
<dbReference type="AlphaFoldDB" id="A0A183GSJ2"/>
<reference evidence="3" key="2">
    <citation type="submission" date="2019-09" db="UniProtKB">
        <authorList>
            <consortium name="WormBaseParasite"/>
        </authorList>
    </citation>
    <scope>IDENTIFICATION</scope>
</reference>